<evidence type="ECO:0000313" key="2">
    <source>
        <dbReference type="EMBL" id="SVA56561.1"/>
    </source>
</evidence>
<dbReference type="GO" id="GO:0004668">
    <property type="term" value="F:protein-arginine deiminase activity"/>
    <property type="evidence" value="ECO:0007669"/>
    <property type="project" value="InterPro"/>
</dbReference>
<evidence type="ECO:0000256" key="1">
    <source>
        <dbReference type="ARBA" id="ARBA00022801"/>
    </source>
</evidence>
<organism evidence="2">
    <name type="scientific">marine metagenome</name>
    <dbReference type="NCBI Taxonomy" id="408172"/>
    <lineage>
        <taxon>unclassified sequences</taxon>
        <taxon>metagenomes</taxon>
        <taxon>ecological metagenomes</taxon>
    </lineage>
</organism>
<dbReference type="Pfam" id="PF04371">
    <property type="entry name" value="PAD_porph"/>
    <property type="match status" value="1"/>
</dbReference>
<dbReference type="GO" id="GO:0047632">
    <property type="term" value="F:agmatine deiminase activity"/>
    <property type="evidence" value="ECO:0007669"/>
    <property type="project" value="TreeGrafter"/>
</dbReference>
<gene>
    <name evidence="2" type="ORF">METZ01_LOCUS109415</name>
</gene>
<dbReference type="Gene3D" id="3.75.10.10">
    <property type="entry name" value="L-arginine/glycine Amidinotransferase, Chain A"/>
    <property type="match status" value="1"/>
</dbReference>
<dbReference type="EMBL" id="UINC01013035">
    <property type="protein sequence ID" value="SVA56561.1"/>
    <property type="molecule type" value="Genomic_DNA"/>
</dbReference>
<dbReference type="SUPFAM" id="SSF55909">
    <property type="entry name" value="Pentein"/>
    <property type="match status" value="1"/>
</dbReference>
<protein>
    <recommendedName>
        <fullName evidence="3">Agmatine deiminase</fullName>
    </recommendedName>
</protein>
<dbReference type="PANTHER" id="PTHR31377:SF0">
    <property type="entry name" value="AGMATINE DEIMINASE-RELATED"/>
    <property type="match status" value="1"/>
</dbReference>
<dbReference type="GO" id="GO:0009446">
    <property type="term" value="P:putrescine biosynthetic process"/>
    <property type="evidence" value="ECO:0007669"/>
    <property type="project" value="InterPro"/>
</dbReference>
<dbReference type="InterPro" id="IPR007466">
    <property type="entry name" value="Peptidyl-Arg-deiminase_porph"/>
</dbReference>
<keyword evidence="1" id="KW-0378">Hydrolase</keyword>
<accession>A0A381WWA6</accession>
<name>A0A381WWA6_9ZZZZ</name>
<dbReference type="AlphaFoldDB" id="A0A381WWA6"/>
<sequence length="325" mass="36434">MPGEWHDHAGCWMAWPARVNLWPDIEATKKTYADVANTIADFENLKILVLPSMLDDAKTYLSEKVETIVMDIDDSWTRDSGPNFLLNDSGSLAGSTWEFNAWGNKFRPYDQDALMGSRILNLLEVKEFKSNMIAEGGGITVDGEGTVITTESCFLNENRNPNMTKKEVEDELCRTLGAEKVIWIPGDINETGTDGHIDGITAFIEPGRVLVEINSDKSDPHYNVCMENLNALKNVKDAKGRVLEIDFIYEGDYSNLEFDECRSYINSYLANGAVIVPGYNHERDYLAIETYERIYPDRTIVQVQISDIAIGGGGIHCITQQEPKC</sequence>
<evidence type="ECO:0008006" key="3">
    <source>
        <dbReference type="Google" id="ProtNLM"/>
    </source>
</evidence>
<reference evidence="2" key="1">
    <citation type="submission" date="2018-05" db="EMBL/GenBank/DDBJ databases">
        <authorList>
            <person name="Lanie J.A."/>
            <person name="Ng W.-L."/>
            <person name="Kazmierczak K.M."/>
            <person name="Andrzejewski T.M."/>
            <person name="Davidsen T.M."/>
            <person name="Wayne K.J."/>
            <person name="Tettelin H."/>
            <person name="Glass J.I."/>
            <person name="Rusch D."/>
            <person name="Podicherti R."/>
            <person name="Tsui H.-C.T."/>
            <person name="Winkler M.E."/>
        </authorList>
    </citation>
    <scope>NUCLEOTIDE SEQUENCE</scope>
</reference>
<proteinExistence type="predicted"/>
<dbReference type="PANTHER" id="PTHR31377">
    <property type="entry name" value="AGMATINE DEIMINASE-RELATED"/>
    <property type="match status" value="1"/>
</dbReference>